<accession>A0ABW1EW58</accession>
<dbReference type="InterPro" id="IPR036379">
    <property type="entry name" value="A-amylase_inhib_sf"/>
</dbReference>
<dbReference type="Gene3D" id="2.60.40.20">
    <property type="entry name" value="Alpha-amylase inhibitor"/>
    <property type="match status" value="1"/>
</dbReference>
<organism evidence="2 3">
    <name type="scientific">Kitasatospora aburaviensis</name>
    <dbReference type="NCBI Taxonomy" id="67265"/>
    <lineage>
        <taxon>Bacteria</taxon>
        <taxon>Bacillati</taxon>
        <taxon>Actinomycetota</taxon>
        <taxon>Actinomycetes</taxon>
        <taxon>Kitasatosporales</taxon>
        <taxon>Streptomycetaceae</taxon>
        <taxon>Kitasatospora</taxon>
    </lineage>
</organism>
<evidence type="ECO:0000313" key="2">
    <source>
        <dbReference type="EMBL" id="MFC5885897.1"/>
    </source>
</evidence>
<evidence type="ECO:0000256" key="1">
    <source>
        <dbReference type="SAM" id="SignalP"/>
    </source>
</evidence>
<feature type="signal peptide" evidence="1">
    <location>
        <begin position="1"/>
        <end position="25"/>
    </location>
</feature>
<dbReference type="RefSeq" id="WP_313763166.1">
    <property type="nucleotide sequence ID" value="NZ_BAAAVH010000107.1"/>
</dbReference>
<name>A0ABW1EW58_9ACTN</name>
<dbReference type="Proteomes" id="UP001596067">
    <property type="component" value="Unassembled WGS sequence"/>
</dbReference>
<protein>
    <recommendedName>
        <fullName evidence="4">Alpha amylase inhibitor</fullName>
    </recommendedName>
</protein>
<reference evidence="3" key="1">
    <citation type="journal article" date="2019" name="Int. J. Syst. Evol. Microbiol.">
        <title>The Global Catalogue of Microorganisms (GCM) 10K type strain sequencing project: providing services to taxonomists for standard genome sequencing and annotation.</title>
        <authorList>
            <consortium name="The Broad Institute Genomics Platform"/>
            <consortium name="The Broad Institute Genome Sequencing Center for Infectious Disease"/>
            <person name="Wu L."/>
            <person name="Ma J."/>
        </authorList>
    </citation>
    <scope>NUCLEOTIDE SEQUENCE [LARGE SCALE GENOMIC DNA]</scope>
    <source>
        <strain evidence="3">CGMCC 4.1469</strain>
    </source>
</reference>
<keyword evidence="1" id="KW-0732">Signal</keyword>
<keyword evidence="3" id="KW-1185">Reference proteome</keyword>
<proteinExistence type="predicted"/>
<sequence>MRTLLKAAGLAAGAAALALSTPVVAGAAPASTGSDTPPSCVVAETGMVDQYVGFAKATNNCDTTQQVRFMYFWWPSTCMTLAPGQTGEVRGAGSPFGFGLRTCSS</sequence>
<evidence type="ECO:0000313" key="3">
    <source>
        <dbReference type="Proteomes" id="UP001596067"/>
    </source>
</evidence>
<gene>
    <name evidence="2" type="ORF">ACFP0N_13050</name>
</gene>
<evidence type="ECO:0008006" key="4">
    <source>
        <dbReference type="Google" id="ProtNLM"/>
    </source>
</evidence>
<feature type="chain" id="PRO_5046478613" description="Alpha amylase inhibitor" evidence="1">
    <location>
        <begin position="26"/>
        <end position="105"/>
    </location>
</feature>
<comment type="caution">
    <text evidence="2">The sequence shown here is derived from an EMBL/GenBank/DDBJ whole genome shotgun (WGS) entry which is preliminary data.</text>
</comment>
<dbReference type="EMBL" id="JBHSOD010000012">
    <property type="protein sequence ID" value="MFC5885897.1"/>
    <property type="molecule type" value="Genomic_DNA"/>
</dbReference>